<evidence type="ECO:0000256" key="5">
    <source>
        <dbReference type="ARBA" id="ARBA00022679"/>
    </source>
</evidence>
<sequence>METNGWATGMKIIKGLDQLQSAEPCAVTMGTFDGVHKGHHLLIERLISESKSRGLKSVLVTFDPHPRQFF</sequence>
<reference evidence="12" key="1">
    <citation type="journal article" date="2020" name="mSystems">
        <title>Genome- and Community-Level Interaction Insights into Carbon Utilization and Element Cycling Functions of Hydrothermarchaeota in Hydrothermal Sediment.</title>
        <authorList>
            <person name="Zhou Z."/>
            <person name="Liu Y."/>
            <person name="Xu W."/>
            <person name="Pan J."/>
            <person name="Luo Z.H."/>
            <person name="Li M."/>
        </authorList>
    </citation>
    <scope>NUCLEOTIDE SEQUENCE [LARGE SCALE GENOMIC DNA]</scope>
    <source>
        <strain evidence="12">HyVt-76</strain>
    </source>
</reference>
<dbReference type="GO" id="GO:0003919">
    <property type="term" value="F:FMN adenylyltransferase activity"/>
    <property type="evidence" value="ECO:0007669"/>
    <property type="project" value="UniProtKB-EC"/>
</dbReference>
<feature type="non-terminal residue" evidence="12">
    <location>
        <position position="70"/>
    </location>
</feature>
<comment type="pathway">
    <text evidence="1">Cofactor biosynthesis; FAD biosynthesis; FAD from FMN: step 1/1.</text>
</comment>
<evidence type="ECO:0000313" key="12">
    <source>
        <dbReference type="EMBL" id="HHE54347.1"/>
    </source>
</evidence>
<proteinExistence type="predicted"/>
<dbReference type="Pfam" id="PF06574">
    <property type="entry name" value="FAD_syn"/>
    <property type="match status" value="1"/>
</dbReference>
<comment type="catalytic activity">
    <reaction evidence="10">
        <text>FMN + ATP + H(+) = FAD + diphosphate</text>
        <dbReference type="Rhea" id="RHEA:17237"/>
        <dbReference type="ChEBI" id="CHEBI:15378"/>
        <dbReference type="ChEBI" id="CHEBI:30616"/>
        <dbReference type="ChEBI" id="CHEBI:33019"/>
        <dbReference type="ChEBI" id="CHEBI:57692"/>
        <dbReference type="ChEBI" id="CHEBI:58210"/>
        <dbReference type="EC" id="2.7.7.2"/>
    </reaction>
</comment>
<dbReference type="InterPro" id="IPR015864">
    <property type="entry name" value="FAD_synthase"/>
</dbReference>
<keyword evidence="9" id="KW-0067">ATP-binding</keyword>
<evidence type="ECO:0000259" key="11">
    <source>
        <dbReference type="Pfam" id="PF06574"/>
    </source>
</evidence>
<dbReference type="GO" id="GO:0006747">
    <property type="term" value="P:FAD biosynthetic process"/>
    <property type="evidence" value="ECO:0007669"/>
    <property type="project" value="UniProtKB-UniPathway"/>
</dbReference>
<accession>A0A7V5H2A7</accession>
<dbReference type="Proteomes" id="UP000886111">
    <property type="component" value="Unassembled WGS sequence"/>
</dbReference>
<feature type="domain" description="FAD synthetase" evidence="11">
    <location>
        <begin position="20"/>
        <end position="70"/>
    </location>
</feature>
<dbReference type="EMBL" id="DRTD01000081">
    <property type="protein sequence ID" value="HHE54347.1"/>
    <property type="molecule type" value="Genomic_DNA"/>
</dbReference>
<keyword evidence="8" id="KW-0274">FAD</keyword>
<keyword evidence="3" id="KW-0285">Flavoprotein</keyword>
<dbReference type="InterPro" id="IPR014729">
    <property type="entry name" value="Rossmann-like_a/b/a_fold"/>
</dbReference>
<evidence type="ECO:0000256" key="4">
    <source>
        <dbReference type="ARBA" id="ARBA00022643"/>
    </source>
</evidence>
<dbReference type="Gene3D" id="3.40.50.620">
    <property type="entry name" value="HUPs"/>
    <property type="match status" value="1"/>
</dbReference>
<protein>
    <recommendedName>
        <fullName evidence="2">FAD synthase</fullName>
        <ecNumber evidence="2">2.7.7.2</ecNumber>
    </recommendedName>
</protein>
<evidence type="ECO:0000256" key="8">
    <source>
        <dbReference type="ARBA" id="ARBA00022827"/>
    </source>
</evidence>
<keyword evidence="5" id="KW-0808">Transferase</keyword>
<comment type="caution">
    <text evidence="12">The sequence shown here is derived from an EMBL/GenBank/DDBJ whole genome shotgun (WGS) entry which is preliminary data.</text>
</comment>
<evidence type="ECO:0000256" key="7">
    <source>
        <dbReference type="ARBA" id="ARBA00022741"/>
    </source>
</evidence>
<dbReference type="GO" id="GO:0005524">
    <property type="term" value="F:ATP binding"/>
    <property type="evidence" value="ECO:0007669"/>
    <property type="project" value="UniProtKB-KW"/>
</dbReference>
<evidence type="ECO:0000256" key="6">
    <source>
        <dbReference type="ARBA" id="ARBA00022695"/>
    </source>
</evidence>
<keyword evidence="4" id="KW-0288">FMN</keyword>
<dbReference type="GO" id="GO:0009231">
    <property type="term" value="P:riboflavin biosynthetic process"/>
    <property type="evidence" value="ECO:0007669"/>
    <property type="project" value="InterPro"/>
</dbReference>
<name>A0A7V5H2A7_CALAY</name>
<dbReference type="SUPFAM" id="SSF52374">
    <property type="entry name" value="Nucleotidylyl transferase"/>
    <property type="match status" value="1"/>
</dbReference>
<organism evidence="12">
    <name type="scientific">Caldithrix abyssi</name>
    <dbReference type="NCBI Taxonomy" id="187145"/>
    <lineage>
        <taxon>Bacteria</taxon>
        <taxon>Pseudomonadati</taxon>
        <taxon>Calditrichota</taxon>
        <taxon>Calditrichia</taxon>
        <taxon>Calditrichales</taxon>
        <taxon>Calditrichaceae</taxon>
        <taxon>Caldithrix</taxon>
    </lineage>
</organism>
<evidence type="ECO:0000256" key="9">
    <source>
        <dbReference type="ARBA" id="ARBA00022840"/>
    </source>
</evidence>
<gene>
    <name evidence="12" type="ORF">ENL21_01095</name>
</gene>
<dbReference type="EC" id="2.7.7.2" evidence="2"/>
<evidence type="ECO:0000256" key="10">
    <source>
        <dbReference type="ARBA" id="ARBA00049494"/>
    </source>
</evidence>
<keyword evidence="7" id="KW-0547">Nucleotide-binding</keyword>
<evidence type="ECO:0000256" key="1">
    <source>
        <dbReference type="ARBA" id="ARBA00004726"/>
    </source>
</evidence>
<dbReference type="UniPathway" id="UPA00277">
    <property type="reaction ID" value="UER00407"/>
</dbReference>
<evidence type="ECO:0000256" key="2">
    <source>
        <dbReference type="ARBA" id="ARBA00012393"/>
    </source>
</evidence>
<dbReference type="AlphaFoldDB" id="A0A7V5H2A7"/>
<keyword evidence="6" id="KW-0548">Nucleotidyltransferase</keyword>
<evidence type="ECO:0000256" key="3">
    <source>
        <dbReference type="ARBA" id="ARBA00022630"/>
    </source>
</evidence>